<accession>A0A8C6SCA2</accession>
<sequence length="74" mass="7876">TAATAESLRLSGSGVSDLADVEPPVWNSLMTVIVQKAPPPKPGTGNNETERTFYSKSCSELNVKKKICSKYCSG</sequence>
<reference evidence="1" key="2">
    <citation type="submission" date="2025-09" db="UniProtKB">
        <authorList>
            <consortium name="Ensembl"/>
        </authorList>
    </citation>
    <scope>IDENTIFICATION</scope>
</reference>
<dbReference type="AlphaFoldDB" id="A0A8C6SCA2"/>
<organism evidence="1 2">
    <name type="scientific">Neogobius melanostomus</name>
    <name type="common">round goby</name>
    <dbReference type="NCBI Taxonomy" id="47308"/>
    <lineage>
        <taxon>Eukaryota</taxon>
        <taxon>Metazoa</taxon>
        <taxon>Chordata</taxon>
        <taxon>Craniata</taxon>
        <taxon>Vertebrata</taxon>
        <taxon>Euteleostomi</taxon>
        <taxon>Actinopterygii</taxon>
        <taxon>Neopterygii</taxon>
        <taxon>Teleostei</taxon>
        <taxon>Neoteleostei</taxon>
        <taxon>Acanthomorphata</taxon>
        <taxon>Gobiaria</taxon>
        <taxon>Gobiiformes</taxon>
        <taxon>Gobioidei</taxon>
        <taxon>Gobiidae</taxon>
        <taxon>Benthophilinae</taxon>
        <taxon>Neogobiini</taxon>
        <taxon>Neogobius</taxon>
    </lineage>
</organism>
<proteinExistence type="predicted"/>
<dbReference type="Proteomes" id="UP000694523">
    <property type="component" value="Unplaced"/>
</dbReference>
<protein>
    <submittedName>
        <fullName evidence="1">Uncharacterized protein</fullName>
    </submittedName>
</protein>
<evidence type="ECO:0000313" key="2">
    <source>
        <dbReference type="Proteomes" id="UP000694523"/>
    </source>
</evidence>
<reference evidence="1" key="1">
    <citation type="submission" date="2025-08" db="UniProtKB">
        <authorList>
            <consortium name="Ensembl"/>
        </authorList>
    </citation>
    <scope>IDENTIFICATION</scope>
</reference>
<dbReference type="Ensembl" id="ENSNMLT00000003740.1">
    <property type="protein sequence ID" value="ENSNMLP00000003262.1"/>
    <property type="gene ID" value="ENSNMLG00000002360.1"/>
</dbReference>
<keyword evidence="2" id="KW-1185">Reference proteome</keyword>
<name>A0A8C6SCA2_9GOBI</name>
<evidence type="ECO:0000313" key="1">
    <source>
        <dbReference type="Ensembl" id="ENSNMLP00000003262.1"/>
    </source>
</evidence>